<comment type="catalytic activity">
    <reaction evidence="1">
        <text>ATP + protein L-histidine = ADP + protein N-phospho-L-histidine.</text>
        <dbReference type="EC" id="2.7.13.3"/>
    </reaction>
</comment>
<feature type="transmembrane region" description="Helical" evidence="9">
    <location>
        <begin position="105"/>
        <end position="124"/>
    </location>
</feature>
<feature type="transmembrane region" description="Helical" evidence="9">
    <location>
        <begin position="432"/>
        <end position="451"/>
    </location>
</feature>
<gene>
    <name evidence="12" type="ORF">LRS13_05680</name>
</gene>
<evidence type="ECO:0000259" key="10">
    <source>
        <dbReference type="Pfam" id="PF02518"/>
    </source>
</evidence>
<keyword evidence="7" id="KW-0067">ATP-binding</keyword>
<evidence type="ECO:0000256" key="6">
    <source>
        <dbReference type="ARBA" id="ARBA00022777"/>
    </source>
</evidence>
<evidence type="ECO:0000256" key="1">
    <source>
        <dbReference type="ARBA" id="ARBA00000085"/>
    </source>
</evidence>
<dbReference type="PANTHER" id="PTHR24421:SF10">
    <property type="entry name" value="NITRATE_NITRITE SENSOR PROTEIN NARQ"/>
    <property type="match status" value="1"/>
</dbReference>
<feature type="transmembrane region" description="Helical" evidence="9">
    <location>
        <begin position="410"/>
        <end position="426"/>
    </location>
</feature>
<dbReference type="RefSeq" id="WP_353865488.1">
    <property type="nucleotide sequence ID" value="NZ_CP088295.1"/>
</dbReference>
<feature type="domain" description="Histidine kinase/HSP90-like ATPase" evidence="10">
    <location>
        <begin position="665"/>
        <end position="752"/>
    </location>
</feature>
<dbReference type="Gene3D" id="1.20.5.1930">
    <property type="match status" value="1"/>
</dbReference>
<reference evidence="13" key="1">
    <citation type="submission" date="2021-11" db="EMBL/GenBank/DDBJ databases">
        <title>Cultivation dependent microbiological survey of springs from the worlds oldest radium mine currently devoted to the extraction of radon-saturated water.</title>
        <authorList>
            <person name="Kapinusova G."/>
            <person name="Smrhova T."/>
            <person name="Strejcek M."/>
            <person name="Suman J."/>
            <person name="Jani K."/>
            <person name="Pajer P."/>
            <person name="Uhlik O."/>
        </authorList>
    </citation>
    <scope>NUCLEOTIDE SEQUENCE [LARGE SCALE GENOMIC DNA]</scope>
    <source>
        <strain evidence="13">J379</strain>
    </source>
</reference>
<dbReference type="InterPro" id="IPR050482">
    <property type="entry name" value="Sensor_HK_TwoCompSys"/>
</dbReference>
<evidence type="ECO:0000256" key="2">
    <source>
        <dbReference type="ARBA" id="ARBA00012438"/>
    </source>
</evidence>
<feature type="domain" description="Signal transduction histidine kinase subgroup 3 dimerisation and phosphoacceptor" evidence="11">
    <location>
        <begin position="556"/>
        <end position="618"/>
    </location>
</feature>
<keyword evidence="9" id="KW-1133">Transmembrane helix</keyword>
<evidence type="ECO:0000256" key="5">
    <source>
        <dbReference type="ARBA" id="ARBA00022741"/>
    </source>
</evidence>
<keyword evidence="9" id="KW-0472">Membrane</keyword>
<organism evidence="12 13">
    <name type="scientific">Svornostia abyssi</name>
    <dbReference type="NCBI Taxonomy" id="2898438"/>
    <lineage>
        <taxon>Bacteria</taxon>
        <taxon>Bacillati</taxon>
        <taxon>Actinomycetota</taxon>
        <taxon>Thermoleophilia</taxon>
        <taxon>Solirubrobacterales</taxon>
        <taxon>Baekduiaceae</taxon>
        <taxon>Svornostia</taxon>
    </lineage>
</organism>
<feature type="transmembrane region" description="Helical" evidence="9">
    <location>
        <begin position="136"/>
        <end position="153"/>
    </location>
</feature>
<accession>A0ABY5PKF5</accession>
<feature type="transmembrane region" description="Helical" evidence="9">
    <location>
        <begin position="39"/>
        <end position="56"/>
    </location>
</feature>
<feature type="transmembrane region" description="Helical" evidence="9">
    <location>
        <begin position="478"/>
        <end position="496"/>
    </location>
</feature>
<name>A0ABY5PKF5_9ACTN</name>
<proteinExistence type="predicted"/>
<evidence type="ECO:0000256" key="3">
    <source>
        <dbReference type="ARBA" id="ARBA00022553"/>
    </source>
</evidence>
<evidence type="ECO:0000256" key="4">
    <source>
        <dbReference type="ARBA" id="ARBA00022679"/>
    </source>
</evidence>
<dbReference type="SUPFAM" id="SSF55874">
    <property type="entry name" value="ATPase domain of HSP90 chaperone/DNA topoisomerase II/histidine kinase"/>
    <property type="match status" value="1"/>
</dbReference>
<keyword evidence="13" id="KW-1185">Reference proteome</keyword>
<dbReference type="CDD" id="cd16917">
    <property type="entry name" value="HATPase_UhpB-NarQ-NarX-like"/>
    <property type="match status" value="1"/>
</dbReference>
<keyword evidence="8" id="KW-0902">Two-component regulatory system</keyword>
<evidence type="ECO:0000259" key="11">
    <source>
        <dbReference type="Pfam" id="PF07730"/>
    </source>
</evidence>
<dbReference type="EMBL" id="CP088295">
    <property type="protein sequence ID" value="UUY05020.1"/>
    <property type="molecule type" value="Genomic_DNA"/>
</dbReference>
<keyword evidence="3" id="KW-0597">Phosphoprotein</keyword>
<keyword evidence="6 12" id="KW-0418">Kinase</keyword>
<evidence type="ECO:0000256" key="9">
    <source>
        <dbReference type="SAM" id="Phobius"/>
    </source>
</evidence>
<dbReference type="Gene3D" id="3.30.565.10">
    <property type="entry name" value="Histidine kinase-like ATPase, C-terminal domain"/>
    <property type="match status" value="1"/>
</dbReference>
<dbReference type="PANTHER" id="PTHR24421">
    <property type="entry name" value="NITRATE/NITRITE SENSOR PROTEIN NARX-RELATED"/>
    <property type="match status" value="1"/>
</dbReference>
<keyword evidence="4" id="KW-0808">Transferase</keyword>
<dbReference type="Pfam" id="PF02518">
    <property type="entry name" value="HATPase_c"/>
    <property type="match status" value="1"/>
</dbReference>
<dbReference type="GO" id="GO:0016301">
    <property type="term" value="F:kinase activity"/>
    <property type="evidence" value="ECO:0007669"/>
    <property type="project" value="UniProtKB-KW"/>
</dbReference>
<evidence type="ECO:0000256" key="7">
    <source>
        <dbReference type="ARBA" id="ARBA00022840"/>
    </source>
</evidence>
<dbReference type="EC" id="2.7.13.3" evidence="2"/>
<feature type="transmembrane region" description="Helical" evidence="9">
    <location>
        <begin position="508"/>
        <end position="525"/>
    </location>
</feature>
<evidence type="ECO:0000313" key="13">
    <source>
        <dbReference type="Proteomes" id="UP001058860"/>
    </source>
</evidence>
<dbReference type="InterPro" id="IPR003594">
    <property type="entry name" value="HATPase_dom"/>
</dbReference>
<dbReference type="InterPro" id="IPR036890">
    <property type="entry name" value="HATPase_C_sf"/>
</dbReference>
<sequence>MTGALRRLGLSPADAAITLAIVAWAVAEAATLDNATPIGWRLAFAVVFTVAMASRIRWPGAALAVALTAFVVDLVFDVLPIQAVTPIQLLPLATYALASVGEDRRFAGFAAVAAVIMPPLLFAPMARDAPVTTRDIVSLLVVQIVAAGAGWSVRRRREEADRQAESLLAAGLEGDDLVREGVEEERARIARELRAIVARSLSAMDERLRGMETASRDGLAVIAVDLQTRAAGVMAELQRLLGVLPDRAPGVSVPASADASAAAARGRGWRVALTGSGTADDASTGAVLAAGRLVDEVLAGDPPPGAAPATVRADIRGDGVRLRISGRGTAPRSLEDPAVRSSIRERVRLHGGRARLNRWRHGWSVEVTLPGAGVLRERWRAHALGDVVVVGTACLVVADDARAAGGAGPLTTAALGLLLLVMPLALRRRAPLAAVLVIAAGLLALQLGGVLPSLTRTPMIPALLGAGTAAMHIADTRVAFAAAAAVTASAIAVNLMQLPPGSPMTDTPIILFMVVMACAFGRVARSSMERVQDARAGEDALTAEHWRRLQRAVDHERRAVARDLHDVVAHGVSLVGVLAGGAATQAGRDPARARASLRSARRAVAQARAEVERLTAALGDDASAAEAVTTLDDVRALVAAARGGGQAVDYRVEVRHAARVPAGVATSAYRIVQEALTNARKHAPGAETTVRLAERDNALLVEIRNGAAPVAEADGTRRGIAGMRERARLLGGDLCAAPEPDGGFAVRARLPVG</sequence>
<evidence type="ECO:0000313" key="12">
    <source>
        <dbReference type="EMBL" id="UUY05020.1"/>
    </source>
</evidence>
<dbReference type="InterPro" id="IPR011712">
    <property type="entry name" value="Sig_transdc_His_kin_sub3_dim/P"/>
</dbReference>
<protein>
    <recommendedName>
        <fullName evidence="2">histidine kinase</fullName>
        <ecNumber evidence="2">2.7.13.3</ecNumber>
    </recommendedName>
</protein>
<dbReference type="Proteomes" id="UP001058860">
    <property type="component" value="Chromosome"/>
</dbReference>
<dbReference type="Pfam" id="PF07730">
    <property type="entry name" value="HisKA_3"/>
    <property type="match status" value="1"/>
</dbReference>
<keyword evidence="5" id="KW-0547">Nucleotide-binding</keyword>
<evidence type="ECO:0000256" key="8">
    <source>
        <dbReference type="ARBA" id="ARBA00023012"/>
    </source>
</evidence>
<keyword evidence="9" id="KW-0812">Transmembrane</keyword>